<proteinExistence type="predicted"/>
<dbReference type="NCBIfam" id="TIGR01460">
    <property type="entry name" value="HAD-SF-IIA"/>
    <property type="match status" value="1"/>
</dbReference>
<dbReference type="PANTHER" id="PTHR19288">
    <property type="entry name" value="4-NITROPHENYLPHOSPHATASE-RELATED"/>
    <property type="match status" value="1"/>
</dbReference>
<dbReference type="GO" id="GO:0005737">
    <property type="term" value="C:cytoplasm"/>
    <property type="evidence" value="ECO:0007669"/>
    <property type="project" value="TreeGrafter"/>
</dbReference>
<keyword evidence="3" id="KW-1185">Reference proteome</keyword>
<dbReference type="PANTHER" id="PTHR19288:SF46">
    <property type="entry name" value="HALOACID DEHALOGENASE-LIKE HYDROLASE DOMAIN-CONTAINING PROTEIN 2"/>
    <property type="match status" value="1"/>
</dbReference>
<dbReference type="InterPro" id="IPR006357">
    <property type="entry name" value="HAD-SF_hydro_IIA"/>
</dbReference>
<evidence type="ECO:0000313" key="3">
    <source>
        <dbReference type="Proteomes" id="UP000268033"/>
    </source>
</evidence>
<keyword evidence="1" id="KW-0479">Metal-binding</keyword>
<dbReference type="STRING" id="584787.GCA_001247655_02355"/>
<dbReference type="RefSeq" id="WP_123420807.1">
    <property type="nucleotide sequence ID" value="NZ_RJUL01000002.1"/>
</dbReference>
<dbReference type="Gene3D" id="3.40.50.1000">
    <property type="entry name" value="HAD superfamily/HAD-like"/>
    <property type="match status" value="2"/>
</dbReference>
<evidence type="ECO:0000313" key="2">
    <source>
        <dbReference type="EMBL" id="ROQ29973.1"/>
    </source>
</evidence>
<dbReference type="Proteomes" id="UP000268033">
    <property type="component" value="Unassembled WGS sequence"/>
</dbReference>
<dbReference type="GO" id="GO:0046872">
    <property type="term" value="F:metal ion binding"/>
    <property type="evidence" value="ECO:0007669"/>
    <property type="project" value="UniProtKB-KW"/>
</dbReference>
<dbReference type="InterPro" id="IPR023214">
    <property type="entry name" value="HAD_sf"/>
</dbReference>
<comment type="caution">
    <text evidence="2">The sequence shown here is derived from an EMBL/GenBank/DDBJ whole genome shotgun (WGS) entry which is preliminary data.</text>
</comment>
<reference evidence="2 3" key="1">
    <citation type="submission" date="2018-11" db="EMBL/GenBank/DDBJ databases">
        <title>Genomic Encyclopedia of Type Strains, Phase IV (KMG-IV): sequencing the most valuable type-strain genomes for metagenomic binning, comparative biology and taxonomic classification.</title>
        <authorList>
            <person name="Goeker M."/>
        </authorList>
    </citation>
    <scope>NUCLEOTIDE SEQUENCE [LARGE SCALE GENOMIC DNA]</scope>
    <source>
        <strain evidence="2 3">DSM 21945</strain>
    </source>
</reference>
<dbReference type="Pfam" id="PF13242">
    <property type="entry name" value="Hydrolase_like"/>
    <property type="match status" value="1"/>
</dbReference>
<dbReference type="InterPro" id="IPR036412">
    <property type="entry name" value="HAD-like_sf"/>
</dbReference>
<gene>
    <name evidence="2" type="ORF">EDC28_102352</name>
</gene>
<evidence type="ECO:0000256" key="1">
    <source>
        <dbReference type="ARBA" id="ARBA00022723"/>
    </source>
</evidence>
<dbReference type="GO" id="GO:0016791">
    <property type="term" value="F:phosphatase activity"/>
    <property type="evidence" value="ECO:0007669"/>
    <property type="project" value="TreeGrafter"/>
</dbReference>
<dbReference type="SUPFAM" id="SSF56784">
    <property type="entry name" value="HAD-like"/>
    <property type="match status" value="1"/>
</dbReference>
<name>A0A3N1PN78_9GAMM</name>
<accession>A0A3N1PN78</accession>
<keyword evidence="2" id="KW-0378">Hydrolase</keyword>
<dbReference type="Pfam" id="PF13344">
    <property type="entry name" value="Hydrolase_6"/>
    <property type="match status" value="1"/>
</dbReference>
<sequence length="255" mass="27386">MVKGILCDLDGVVYQHQGALPGAVEAIHALQQANVPLAFVTNTTSASSDMLAKKLGQLGVNIPASHIITPVTVARAELEGRGLERIWLLTNPALKSAFDGFVLDKTRPQALVVADLGKDWRYELLNAAFNYLIEHPKVPVISLGLSDFYQGKDQLMLDVGPFARLLTQSSGNPLVVCGKPGRETFHLGARLLNLAPNEVAMVGDDINTDALAAMDAGLTGILVKTGKFRSSQLNGRQSDVILAGLWALPAWLRDQ</sequence>
<dbReference type="AlphaFoldDB" id="A0A3N1PN78"/>
<organism evidence="2 3">
    <name type="scientific">Gallaecimonas pentaromativorans</name>
    <dbReference type="NCBI Taxonomy" id="584787"/>
    <lineage>
        <taxon>Bacteria</taxon>
        <taxon>Pseudomonadati</taxon>
        <taxon>Pseudomonadota</taxon>
        <taxon>Gammaproteobacteria</taxon>
        <taxon>Enterobacterales</taxon>
        <taxon>Gallaecimonadaceae</taxon>
        <taxon>Gallaecimonas</taxon>
    </lineage>
</organism>
<protein>
    <submittedName>
        <fullName evidence="2">HAD superfamily hydrolase (TIGR01458 family)</fullName>
    </submittedName>
</protein>
<dbReference type="EMBL" id="RJUL01000002">
    <property type="protein sequence ID" value="ROQ29973.1"/>
    <property type="molecule type" value="Genomic_DNA"/>
</dbReference>